<dbReference type="EMBL" id="JACTVM010000002">
    <property type="protein sequence ID" value="MBC9226538.1"/>
    <property type="molecule type" value="Genomic_DNA"/>
</dbReference>
<dbReference type="AlphaFoldDB" id="A0A8I0K156"/>
<reference evidence="3" key="1">
    <citation type="submission" date="2020-09" db="EMBL/GenBank/DDBJ databases">
        <title>Novel species in genus Aeromicrobium.</title>
        <authorList>
            <person name="Zhang G."/>
        </authorList>
    </citation>
    <scope>NUCLEOTIDE SEQUENCE</scope>
    <source>
        <strain evidence="3">Zg-636</strain>
    </source>
</reference>
<dbReference type="PANTHER" id="PTHR30204:SF93">
    <property type="entry name" value="HTH MERR-TYPE DOMAIN-CONTAINING PROTEIN"/>
    <property type="match status" value="1"/>
</dbReference>
<dbReference type="Pfam" id="PF00376">
    <property type="entry name" value="MerR"/>
    <property type="match status" value="1"/>
</dbReference>
<organism evidence="3 4">
    <name type="scientific">Aeromicrobium senzhongii</name>
    <dbReference type="NCBI Taxonomy" id="2663859"/>
    <lineage>
        <taxon>Bacteria</taxon>
        <taxon>Bacillati</taxon>
        <taxon>Actinomycetota</taxon>
        <taxon>Actinomycetes</taxon>
        <taxon>Propionibacteriales</taxon>
        <taxon>Nocardioidaceae</taxon>
        <taxon>Aeromicrobium</taxon>
    </lineage>
</organism>
<dbReference type="SUPFAM" id="SSF46955">
    <property type="entry name" value="Putative DNA-binding domain"/>
    <property type="match status" value="1"/>
</dbReference>
<dbReference type="InterPro" id="IPR047057">
    <property type="entry name" value="MerR_fam"/>
</dbReference>
<dbReference type="RefSeq" id="WP_187769380.1">
    <property type="nucleotide sequence ID" value="NZ_JACTVM010000002.1"/>
</dbReference>
<feature type="domain" description="HTH merR-type" evidence="2">
    <location>
        <begin position="1"/>
        <end position="62"/>
    </location>
</feature>
<sequence>MRSGELAELAGVTVRTIRHYHQIGILEEPPRSLNGYREYGVGHLVRVLRIKRLADLGFALQDLPLDDDADHDSRLEALDAELAAQIDRLTRQRAVIAALRAGGASPDLPPELATHAALVVGLPPRMAKLEREQVLLLAHLGGEEASRLLEDLHERLAEPAVTAAFGSIYEQFDLIDESTPADELDRLVTESTEALVAALGDLDLTRPLDLGSAEGLIDEHGATQLNATQLKVLNEIAEQLSQRLARDAR</sequence>
<dbReference type="GO" id="GO:0003677">
    <property type="term" value="F:DNA binding"/>
    <property type="evidence" value="ECO:0007669"/>
    <property type="project" value="UniProtKB-KW"/>
</dbReference>
<dbReference type="CDD" id="cd00592">
    <property type="entry name" value="HTH_MerR-like"/>
    <property type="match status" value="1"/>
</dbReference>
<dbReference type="SMART" id="SM00422">
    <property type="entry name" value="HTH_MERR"/>
    <property type="match status" value="1"/>
</dbReference>
<evidence type="ECO:0000313" key="3">
    <source>
        <dbReference type="EMBL" id="MBC9226538.1"/>
    </source>
</evidence>
<evidence type="ECO:0000256" key="1">
    <source>
        <dbReference type="ARBA" id="ARBA00023125"/>
    </source>
</evidence>
<dbReference type="PANTHER" id="PTHR30204">
    <property type="entry name" value="REDOX-CYCLING DRUG-SENSING TRANSCRIPTIONAL ACTIVATOR SOXR"/>
    <property type="match status" value="1"/>
</dbReference>
<dbReference type="PRINTS" id="PR00040">
    <property type="entry name" value="HTHMERR"/>
</dbReference>
<dbReference type="InterPro" id="IPR009061">
    <property type="entry name" value="DNA-bd_dom_put_sf"/>
</dbReference>
<dbReference type="GO" id="GO:0003700">
    <property type="term" value="F:DNA-binding transcription factor activity"/>
    <property type="evidence" value="ECO:0007669"/>
    <property type="project" value="InterPro"/>
</dbReference>
<dbReference type="PROSITE" id="PS50937">
    <property type="entry name" value="HTH_MERR_2"/>
    <property type="match status" value="1"/>
</dbReference>
<proteinExistence type="predicted"/>
<dbReference type="Gene3D" id="1.10.1660.10">
    <property type="match status" value="1"/>
</dbReference>
<comment type="caution">
    <text evidence="3">The sequence shown here is derived from an EMBL/GenBank/DDBJ whole genome shotgun (WGS) entry which is preliminary data.</text>
</comment>
<keyword evidence="1" id="KW-0238">DNA-binding</keyword>
<protein>
    <submittedName>
        <fullName evidence="3">MerR family transcriptional regulator</fullName>
    </submittedName>
</protein>
<gene>
    <name evidence="3" type="ORF">IBG24_09445</name>
</gene>
<dbReference type="Proteomes" id="UP000620591">
    <property type="component" value="Unassembled WGS sequence"/>
</dbReference>
<accession>A0A8I0K156</accession>
<dbReference type="InterPro" id="IPR000551">
    <property type="entry name" value="MerR-type_HTH_dom"/>
</dbReference>
<evidence type="ECO:0000259" key="2">
    <source>
        <dbReference type="PROSITE" id="PS50937"/>
    </source>
</evidence>
<name>A0A8I0K156_9ACTN</name>
<evidence type="ECO:0000313" key="4">
    <source>
        <dbReference type="Proteomes" id="UP000620591"/>
    </source>
</evidence>